<evidence type="ECO:0000313" key="2">
    <source>
        <dbReference type="EMBL" id="GIF06411.1"/>
    </source>
</evidence>
<accession>A0A919TKU3</accession>
<gene>
    <name evidence="2" type="ORF">Asi03nite_39490</name>
</gene>
<comment type="caution">
    <text evidence="2">The sequence shown here is derived from an EMBL/GenBank/DDBJ whole genome shotgun (WGS) entry which is preliminary data.</text>
</comment>
<dbReference type="EMBL" id="BOMW01000035">
    <property type="protein sequence ID" value="GIF06411.1"/>
    <property type="molecule type" value="Genomic_DNA"/>
</dbReference>
<feature type="region of interest" description="Disordered" evidence="1">
    <location>
        <begin position="16"/>
        <end position="39"/>
    </location>
</feature>
<reference evidence="2" key="1">
    <citation type="submission" date="2021-01" db="EMBL/GenBank/DDBJ databases">
        <title>Whole genome shotgun sequence of Actinoplanes siamensis NBRC 109076.</title>
        <authorList>
            <person name="Komaki H."/>
            <person name="Tamura T."/>
        </authorList>
    </citation>
    <scope>NUCLEOTIDE SEQUENCE</scope>
    <source>
        <strain evidence="2">NBRC 109076</strain>
    </source>
</reference>
<dbReference type="Proteomes" id="UP000629619">
    <property type="component" value="Unassembled WGS sequence"/>
</dbReference>
<evidence type="ECO:0000313" key="3">
    <source>
        <dbReference type="Proteomes" id="UP000629619"/>
    </source>
</evidence>
<dbReference type="AlphaFoldDB" id="A0A919TKU3"/>
<organism evidence="2 3">
    <name type="scientific">Actinoplanes siamensis</name>
    <dbReference type="NCBI Taxonomy" id="1223317"/>
    <lineage>
        <taxon>Bacteria</taxon>
        <taxon>Bacillati</taxon>
        <taxon>Actinomycetota</taxon>
        <taxon>Actinomycetes</taxon>
        <taxon>Micromonosporales</taxon>
        <taxon>Micromonosporaceae</taxon>
        <taxon>Actinoplanes</taxon>
    </lineage>
</organism>
<evidence type="ECO:0000256" key="1">
    <source>
        <dbReference type="SAM" id="MobiDB-lite"/>
    </source>
</evidence>
<protein>
    <submittedName>
        <fullName evidence="2">Uncharacterized protein</fullName>
    </submittedName>
</protein>
<sequence>MVCRVTSAIRYPLMESAGRDDLPHPPRTRPQRRTIGAGHVYPTVTQRDQIRTKLSRVAKPDETRE</sequence>
<keyword evidence="3" id="KW-1185">Reference proteome</keyword>
<proteinExistence type="predicted"/>
<name>A0A919TKU3_9ACTN</name>